<dbReference type="SMART" id="SM00382">
    <property type="entry name" value="AAA"/>
    <property type="match status" value="1"/>
</dbReference>
<dbReference type="InterPro" id="IPR003593">
    <property type="entry name" value="AAA+_ATPase"/>
</dbReference>
<dbReference type="InterPro" id="IPR027417">
    <property type="entry name" value="P-loop_NTPase"/>
</dbReference>
<protein>
    <recommendedName>
        <fullName evidence="2">AAA+ ATPase domain-containing protein</fullName>
    </recommendedName>
</protein>
<dbReference type="Proteomes" id="UP000075455">
    <property type="component" value="Unassembled WGS sequence"/>
</dbReference>
<gene>
    <name evidence="3" type="ORF">B4119_4193</name>
</gene>
<feature type="domain" description="AAA+ ATPase" evidence="2">
    <location>
        <begin position="17"/>
        <end position="149"/>
    </location>
</feature>
<accession>A0A150LIE9</accession>
<dbReference type="InterPro" id="IPR002611">
    <property type="entry name" value="IstB_ATP-bd"/>
</dbReference>
<dbReference type="Pfam" id="PF01695">
    <property type="entry name" value="IstB_IS21"/>
    <property type="match status" value="1"/>
</dbReference>
<dbReference type="PANTHER" id="PTHR30050">
    <property type="entry name" value="CHROMOSOMAL REPLICATION INITIATOR PROTEIN DNAA"/>
    <property type="match status" value="1"/>
</dbReference>
<evidence type="ECO:0000313" key="4">
    <source>
        <dbReference type="Proteomes" id="UP000075455"/>
    </source>
</evidence>
<organism evidence="3 4">
    <name type="scientific">Saccharococcus caldoxylosilyticus</name>
    <dbReference type="NCBI Taxonomy" id="81408"/>
    <lineage>
        <taxon>Bacteria</taxon>
        <taxon>Bacillati</taxon>
        <taxon>Bacillota</taxon>
        <taxon>Bacilli</taxon>
        <taxon>Bacillales</taxon>
        <taxon>Anoxybacillaceae</taxon>
        <taxon>Saccharococcus</taxon>
    </lineage>
</organism>
<dbReference type="EMBL" id="LQYS01000072">
    <property type="protein sequence ID" value="KYD11726.1"/>
    <property type="molecule type" value="Genomic_DNA"/>
</dbReference>
<dbReference type="STRING" id="81408.B4119_4193"/>
<reference evidence="3 4" key="1">
    <citation type="submission" date="2016-01" db="EMBL/GenBank/DDBJ databases">
        <title>Draft Genome Sequences of Seven Thermophilic Sporeformers Isolated from Foods.</title>
        <authorList>
            <person name="Berendsen E.M."/>
            <person name="Wells-Bennik M.H."/>
            <person name="Krawcyk A.O."/>
            <person name="De Jong A."/>
            <person name="Holsappel S."/>
            <person name="Eijlander R.T."/>
            <person name="Kuipers O.P."/>
        </authorList>
    </citation>
    <scope>NUCLEOTIDE SEQUENCE [LARGE SCALE GENOMIC DNA]</scope>
    <source>
        <strain evidence="3 4">B4119</strain>
    </source>
</reference>
<comment type="caution">
    <text evidence="3">The sequence shown here is derived from an EMBL/GenBank/DDBJ whole genome shotgun (WGS) entry which is preliminary data.</text>
</comment>
<evidence type="ECO:0000259" key="2">
    <source>
        <dbReference type="SMART" id="SM00382"/>
    </source>
</evidence>
<dbReference type="GO" id="GO:0006260">
    <property type="term" value="P:DNA replication"/>
    <property type="evidence" value="ECO:0007669"/>
    <property type="project" value="TreeGrafter"/>
</dbReference>
<dbReference type="AlphaFoldDB" id="A0A150LIE9"/>
<dbReference type="PANTHER" id="PTHR30050:SF4">
    <property type="entry name" value="ATP-BINDING PROTEIN RV3427C IN INSERTION SEQUENCE-RELATED"/>
    <property type="match status" value="1"/>
</dbReference>
<dbReference type="InterPro" id="IPR047661">
    <property type="entry name" value="IstB"/>
</dbReference>
<evidence type="ECO:0000313" key="3">
    <source>
        <dbReference type="EMBL" id="KYD11726.1"/>
    </source>
</evidence>
<name>A0A150LIE9_9BACL</name>
<proteinExistence type="inferred from homology"/>
<dbReference type="GO" id="GO:0005524">
    <property type="term" value="F:ATP binding"/>
    <property type="evidence" value="ECO:0007669"/>
    <property type="project" value="InterPro"/>
</dbReference>
<dbReference type="PRINTS" id="PR00300">
    <property type="entry name" value="CLPPROTEASEA"/>
</dbReference>
<dbReference type="Gene3D" id="3.40.50.300">
    <property type="entry name" value="P-loop containing nucleotide triphosphate hydrolases"/>
    <property type="match status" value="1"/>
</dbReference>
<dbReference type="InterPro" id="IPR001270">
    <property type="entry name" value="ClpA/B"/>
</dbReference>
<dbReference type="PATRIC" id="fig|81408.3.peg.34"/>
<dbReference type="NCBIfam" id="NF038214">
    <property type="entry name" value="IS21_help_AAA"/>
    <property type="match status" value="1"/>
</dbReference>
<dbReference type="CDD" id="cd00009">
    <property type="entry name" value="AAA"/>
    <property type="match status" value="1"/>
</dbReference>
<comment type="similarity">
    <text evidence="1">Belongs to the IS21/IS1162 putative ATP-binding protein family.</text>
</comment>
<dbReference type="SUPFAM" id="SSF52540">
    <property type="entry name" value="P-loop containing nucleoside triphosphate hydrolases"/>
    <property type="match status" value="1"/>
</dbReference>
<sequence length="171" mass="19905">MDERRIRELLTLSFIDRKENILFLGPPGIGKTHLAISIRMEAIAKGYKTYFITAHDLVNQLRRADQEGKLEKKLRVFVKPTVLIIDEMGYLKLDPNSAHYLFQVIARRYEHSPIILTSNKSFGEWGEIVGDSVLATAMLDRLLHHSIIFNLKGESYRLREKRLQQEKQKDQ</sequence>
<evidence type="ECO:0000256" key="1">
    <source>
        <dbReference type="ARBA" id="ARBA00008059"/>
    </source>
</evidence>